<protein>
    <submittedName>
        <fullName evidence="1">Uncharacterized protein</fullName>
    </submittedName>
</protein>
<dbReference type="AlphaFoldDB" id="A0A381PYN4"/>
<reference evidence="1" key="1">
    <citation type="submission" date="2018-05" db="EMBL/GenBank/DDBJ databases">
        <authorList>
            <person name="Lanie J.A."/>
            <person name="Ng W.-L."/>
            <person name="Kazmierczak K.M."/>
            <person name="Andrzejewski T.M."/>
            <person name="Davidsen T.M."/>
            <person name="Wayne K.J."/>
            <person name="Tettelin H."/>
            <person name="Glass J.I."/>
            <person name="Rusch D."/>
            <person name="Podicherti R."/>
            <person name="Tsui H.-C.T."/>
            <person name="Winkler M.E."/>
        </authorList>
    </citation>
    <scope>NUCLEOTIDE SEQUENCE</scope>
</reference>
<proteinExistence type="predicted"/>
<name>A0A381PYN4_9ZZZZ</name>
<evidence type="ECO:0000313" key="1">
    <source>
        <dbReference type="EMBL" id="SUZ72171.1"/>
    </source>
</evidence>
<accession>A0A381PYN4</accession>
<gene>
    <name evidence="1" type="ORF">METZ01_LOCUS25025</name>
</gene>
<dbReference type="EMBL" id="UINC01001145">
    <property type="protein sequence ID" value="SUZ72171.1"/>
    <property type="molecule type" value="Genomic_DNA"/>
</dbReference>
<sequence>MEILPNFPKRGTTQRVKAVKLRGL</sequence>
<organism evidence="1">
    <name type="scientific">marine metagenome</name>
    <dbReference type="NCBI Taxonomy" id="408172"/>
    <lineage>
        <taxon>unclassified sequences</taxon>
        <taxon>metagenomes</taxon>
        <taxon>ecological metagenomes</taxon>
    </lineage>
</organism>